<protein>
    <submittedName>
        <fullName evidence="1">Uncharacterized protein</fullName>
    </submittedName>
</protein>
<dbReference type="AlphaFoldDB" id="A0A0A9GNY2"/>
<reference evidence="1" key="1">
    <citation type="submission" date="2014-09" db="EMBL/GenBank/DDBJ databases">
        <authorList>
            <person name="Magalhaes I.L.F."/>
            <person name="Oliveira U."/>
            <person name="Santos F.R."/>
            <person name="Vidigal T.H.D.A."/>
            <person name="Brescovit A.D."/>
            <person name="Santos A.J."/>
        </authorList>
    </citation>
    <scope>NUCLEOTIDE SEQUENCE</scope>
    <source>
        <tissue evidence="1">Shoot tissue taken approximately 20 cm above the soil surface</tissue>
    </source>
</reference>
<dbReference type="EMBL" id="GBRH01173640">
    <property type="protein sequence ID" value="JAE24256.1"/>
    <property type="molecule type" value="Transcribed_RNA"/>
</dbReference>
<organism evidence="1">
    <name type="scientific">Arundo donax</name>
    <name type="common">Giant reed</name>
    <name type="synonym">Donax arundinaceus</name>
    <dbReference type="NCBI Taxonomy" id="35708"/>
    <lineage>
        <taxon>Eukaryota</taxon>
        <taxon>Viridiplantae</taxon>
        <taxon>Streptophyta</taxon>
        <taxon>Embryophyta</taxon>
        <taxon>Tracheophyta</taxon>
        <taxon>Spermatophyta</taxon>
        <taxon>Magnoliopsida</taxon>
        <taxon>Liliopsida</taxon>
        <taxon>Poales</taxon>
        <taxon>Poaceae</taxon>
        <taxon>PACMAD clade</taxon>
        <taxon>Arundinoideae</taxon>
        <taxon>Arundineae</taxon>
        <taxon>Arundo</taxon>
    </lineage>
</organism>
<name>A0A0A9GNY2_ARUDO</name>
<evidence type="ECO:0000313" key="1">
    <source>
        <dbReference type="EMBL" id="JAE24256.1"/>
    </source>
</evidence>
<reference evidence="1" key="2">
    <citation type="journal article" date="2015" name="Data Brief">
        <title>Shoot transcriptome of the giant reed, Arundo donax.</title>
        <authorList>
            <person name="Barrero R.A."/>
            <person name="Guerrero F.D."/>
            <person name="Moolhuijzen P."/>
            <person name="Goolsby J.A."/>
            <person name="Tidwell J."/>
            <person name="Bellgard S.E."/>
            <person name="Bellgard M.I."/>
        </authorList>
    </citation>
    <scope>NUCLEOTIDE SEQUENCE</scope>
    <source>
        <tissue evidence="1">Shoot tissue taken approximately 20 cm above the soil surface</tissue>
    </source>
</reference>
<sequence length="24" mass="2914">MHIMKLWLINLLCTQLNKWSNKNA</sequence>
<accession>A0A0A9GNY2</accession>
<proteinExistence type="predicted"/>